<sequence length="244" mass="24573">MVEPPQLLVVVDLVAGLGIVVAVPMVAVAAAVGTVERFVAALDAVERSAVVAVGWAVLAALAAERIPAECDWIDIAVGQLLAVAAAVVDDAAVAGLGIVDAIVAVQYKPLTVDRYWERRDVADAAQYYHRPDLDAHLFAGPVGLAVVLVDDAFVAAVADTAVVAAGNAAVAAAGHVVVAGNVVVAAGAADSAVAGWHSDEPGTDRLVLVGTPVACWRGAAAFLPRSTSVFLPGGVAQTLDTLHA</sequence>
<keyword evidence="1" id="KW-0812">Transmembrane</keyword>
<evidence type="ECO:0000313" key="2">
    <source>
        <dbReference type="EMBL" id="MBW71220.1"/>
    </source>
</evidence>
<name>A0A2M4D0W0_ANODA</name>
<dbReference type="AlphaFoldDB" id="A0A2M4D0W0"/>
<keyword evidence="1" id="KW-1133">Transmembrane helix</keyword>
<organism evidence="2">
    <name type="scientific">Anopheles darlingi</name>
    <name type="common">Mosquito</name>
    <dbReference type="NCBI Taxonomy" id="43151"/>
    <lineage>
        <taxon>Eukaryota</taxon>
        <taxon>Metazoa</taxon>
        <taxon>Ecdysozoa</taxon>
        <taxon>Arthropoda</taxon>
        <taxon>Hexapoda</taxon>
        <taxon>Insecta</taxon>
        <taxon>Pterygota</taxon>
        <taxon>Neoptera</taxon>
        <taxon>Endopterygota</taxon>
        <taxon>Diptera</taxon>
        <taxon>Nematocera</taxon>
        <taxon>Culicoidea</taxon>
        <taxon>Culicidae</taxon>
        <taxon>Anophelinae</taxon>
        <taxon>Anopheles</taxon>
    </lineage>
</organism>
<feature type="transmembrane region" description="Helical" evidence="1">
    <location>
        <begin position="6"/>
        <end position="32"/>
    </location>
</feature>
<reference evidence="2" key="1">
    <citation type="submission" date="2018-01" db="EMBL/GenBank/DDBJ databases">
        <title>An insight into the sialome of Amazonian anophelines.</title>
        <authorList>
            <person name="Ribeiro J.M."/>
            <person name="Scarpassa V."/>
            <person name="Calvo E."/>
        </authorList>
    </citation>
    <scope>NUCLEOTIDE SEQUENCE</scope>
</reference>
<accession>A0A2M4D0W0</accession>
<protein>
    <submittedName>
        <fullName evidence="2">Putative secreted protein</fullName>
    </submittedName>
</protein>
<evidence type="ECO:0000256" key="1">
    <source>
        <dbReference type="SAM" id="Phobius"/>
    </source>
</evidence>
<dbReference type="EMBL" id="GGFL01007042">
    <property type="protein sequence ID" value="MBW71220.1"/>
    <property type="molecule type" value="Transcribed_RNA"/>
</dbReference>
<keyword evidence="1" id="KW-0472">Membrane</keyword>
<proteinExistence type="predicted"/>